<keyword evidence="3" id="KW-0949">S-adenosyl-L-methionine</keyword>
<dbReference type="InterPro" id="IPR025789">
    <property type="entry name" value="DOT1_dom"/>
</dbReference>
<dbReference type="SUPFAM" id="SSF53335">
    <property type="entry name" value="S-adenosyl-L-methionine-dependent methyltransferases"/>
    <property type="match status" value="1"/>
</dbReference>
<protein>
    <submittedName>
        <fullName evidence="5">Histone methylation protein DOT1</fullName>
    </submittedName>
</protein>
<evidence type="ECO:0000256" key="1">
    <source>
        <dbReference type="ARBA" id="ARBA00022603"/>
    </source>
</evidence>
<dbReference type="CDD" id="cd02440">
    <property type="entry name" value="AdoMet_MTases"/>
    <property type="match status" value="1"/>
</dbReference>
<proteinExistence type="predicted"/>
<keyword evidence="6" id="KW-1185">Reference proteome</keyword>
<evidence type="ECO:0000256" key="2">
    <source>
        <dbReference type="ARBA" id="ARBA00022679"/>
    </source>
</evidence>
<evidence type="ECO:0000313" key="5">
    <source>
        <dbReference type="EMBL" id="REG23689.1"/>
    </source>
</evidence>
<gene>
    <name evidence="5" type="ORF">ATI61_116161</name>
</gene>
<evidence type="ECO:0000313" key="6">
    <source>
        <dbReference type="Proteomes" id="UP000256345"/>
    </source>
</evidence>
<keyword evidence="1" id="KW-0489">Methyltransferase</keyword>
<dbReference type="RefSeq" id="WP_053066733.1">
    <property type="nucleotide sequence ID" value="NZ_CP011509.1"/>
</dbReference>
<evidence type="ECO:0000256" key="3">
    <source>
        <dbReference type="ARBA" id="ARBA00022691"/>
    </source>
</evidence>
<reference evidence="5 6" key="1">
    <citation type="submission" date="2018-08" db="EMBL/GenBank/DDBJ databases">
        <title>Genomic Encyclopedia of Archaeal and Bacterial Type Strains, Phase II (KMG-II): from individual species to whole genera.</title>
        <authorList>
            <person name="Goeker M."/>
        </authorList>
    </citation>
    <scope>NUCLEOTIDE SEQUENCE [LARGE SCALE GENOMIC DNA]</scope>
    <source>
        <strain evidence="5 6">DSM 2261</strain>
    </source>
</reference>
<dbReference type="PANTHER" id="PTHR13610">
    <property type="entry name" value="METHYLTRANSFERASE DOMAIN-CONTAINING PROTEIN"/>
    <property type="match status" value="1"/>
</dbReference>
<accession>A0ABX9JPI6</accession>
<evidence type="ECO:0000259" key="4">
    <source>
        <dbReference type="Pfam" id="PF08123"/>
    </source>
</evidence>
<dbReference type="PANTHER" id="PTHR13610:SF11">
    <property type="entry name" value="METHYLTRANSFERASE DOMAIN-CONTAINING PROTEIN"/>
    <property type="match status" value="1"/>
</dbReference>
<comment type="caution">
    <text evidence="5">The sequence shown here is derived from an EMBL/GenBank/DDBJ whole genome shotgun (WGS) entry which is preliminary data.</text>
</comment>
<dbReference type="Proteomes" id="UP000256345">
    <property type="component" value="Unassembled WGS sequence"/>
</dbReference>
<dbReference type="InterPro" id="IPR029063">
    <property type="entry name" value="SAM-dependent_MTases_sf"/>
</dbReference>
<keyword evidence="2" id="KW-0808">Transferase</keyword>
<dbReference type="Gene3D" id="3.40.50.150">
    <property type="entry name" value="Vaccinia Virus protein VP39"/>
    <property type="match status" value="1"/>
</dbReference>
<feature type="domain" description="DOT1" evidence="4">
    <location>
        <begin position="72"/>
        <end position="120"/>
    </location>
</feature>
<name>A0ABX9JPI6_9BACT</name>
<dbReference type="InterPro" id="IPR026170">
    <property type="entry name" value="FAM173A/B"/>
</dbReference>
<sequence length="219" mass="23323">MDATHRESAEWIHALLLNAQAPPAVFRTALTSVPPADRDAWLDLVLGLDSFPDDGPELPLGCVPYLPCPVEAVLRIVECAEVQASDVFVDVGSGVGRAAALVHLLTGASAIGIEIQPALVHASRDLATRLNALRFSPVQGDAAVLTGSITMGSVFFLYCPFSGERLEKVLDGLESIARTRPIRVCCVDLPLPPRPWLTCAEPPSGNLTVYRSTLLDTGC</sequence>
<dbReference type="EMBL" id="QUMU01000016">
    <property type="protein sequence ID" value="REG23689.1"/>
    <property type="molecule type" value="Genomic_DNA"/>
</dbReference>
<organism evidence="5 6">
    <name type="scientific">Archangium gephyra</name>
    <dbReference type="NCBI Taxonomy" id="48"/>
    <lineage>
        <taxon>Bacteria</taxon>
        <taxon>Pseudomonadati</taxon>
        <taxon>Myxococcota</taxon>
        <taxon>Myxococcia</taxon>
        <taxon>Myxococcales</taxon>
        <taxon>Cystobacterineae</taxon>
        <taxon>Archangiaceae</taxon>
        <taxon>Archangium</taxon>
    </lineage>
</organism>
<dbReference type="Pfam" id="PF08123">
    <property type="entry name" value="DOT1"/>
    <property type="match status" value="1"/>
</dbReference>